<proteinExistence type="predicted"/>
<name>A0A4D4K5C3_9ACTN</name>
<feature type="region of interest" description="Disordered" evidence="1">
    <location>
        <begin position="40"/>
        <end position="62"/>
    </location>
</feature>
<dbReference type="EMBL" id="BJHV01000001">
    <property type="protein sequence ID" value="GDY41547.1"/>
    <property type="molecule type" value="Genomic_DNA"/>
</dbReference>
<evidence type="ECO:0000313" key="2">
    <source>
        <dbReference type="EMBL" id="GDY41547.1"/>
    </source>
</evidence>
<evidence type="ECO:0000256" key="1">
    <source>
        <dbReference type="SAM" id="MobiDB-lite"/>
    </source>
</evidence>
<evidence type="ECO:0000313" key="3">
    <source>
        <dbReference type="Proteomes" id="UP000299290"/>
    </source>
</evidence>
<gene>
    <name evidence="2" type="ORF">SANT12839_024290</name>
</gene>
<accession>A0A4D4K5C3</accession>
<dbReference type="Proteomes" id="UP000299290">
    <property type="component" value="Unassembled WGS sequence"/>
</dbReference>
<dbReference type="AlphaFoldDB" id="A0A4D4K5C3"/>
<sequence length="62" mass="6734">MVDLPGAKHPMYQGSIMTYGARETGGVCRGRRRSAVTCCREGPKMGSEPVHRRAQKVNGPGF</sequence>
<protein>
    <submittedName>
        <fullName evidence="2">Uncharacterized protein</fullName>
    </submittedName>
</protein>
<reference evidence="2 3" key="1">
    <citation type="journal article" date="2020" name="Int. J. Syst. Evol. Microbiol.">
        <title>Reclassification of Streptomyces castelarensis and Streptomyces sporoclivatus as later heterotypic synonyms of Streptomyces antimycoticus.</title>
        <authorList>
            <person name="Komaki H."/>
            <person name="Tamura T."/>
        </authorList>
    </citation>
    <scope>NUCLEOTIDE SEQUENCE [LARGE SCALE GENOMIC DNA]</scope>
    <source>
        <strain evidence="2 3">NBRC 12839</strain>
    </source>
</reference>
<comment type="caution">
    <text evidence="2">The sequence shown here is derived from an EMBL/GenBank/DDBJ whole genome shotgun (WGS) entry which is preliminary data.</text>
</comment>
<organism evidence="2 3">
    <name type="scientific">Streptomyces antimycoticus</name>
    <dbReference type="NCBI Taxonomy" id="68175"/>
    <lineage>
        <taxon>Bacteria</taxon>
        <taxon>Bacillati</taxon>
        <taxon>Actinomycetota</taxon>
        <taxon>Actinomycetes</taxon>
        <taxon>Kitasatosporales</taxon>
        <taxon>Streptomycetaceae</taxon>
        <taxon>Streptomyces</taxon>
        <taxon>Streptomyces violaceusniger group</taxon>
    </lineage>
</organism>
<keyword evidence="3" id="KW-1185">Reference proteome</keyword>